<keyword evidence="2 4" id="KW-0689">Ribosomal protein</keyword>
<sequence length="111" mass="13196">MPRYWKGTLTQPFGVKLFRGIWHAHPRWMNRTVIVKDNDVTSSFMLLNRLMENEGLLKIIRNSQFYRKPFMQRKEMSIAASKAIFNEDMNLKIKFLSRKNRVDAYPGQIST</sequence>
<dbReference type="GO" id="GO:0005840">
    <property type="term" value="C:ribosome"/>
    <property type="evidence" value="ECO:0007669"/>
    <property type="project" value="UniProtKB-KW"/>
</dbReference>
<dbReference type="OrthoDB" id="2501249at2759"/>
<evidence type="ECO:0000256" key="1">
    <source>
        <dbReference type="ARBA" id="ARBA00006640"/>
    </source>
</evidence>
<dbReference type="EMBL" id="LN609528">
    <property type="protein sequence ID" value="CEF64137.1"/>
    <property type="molecule type" value="Genomic_DNA"/>
</dbReference>
<evidence type="ECO:0000256" key="3">
    <source>
        <dbReference type="ARBA" id="ARBA00023274"/>
    </source>
</evidence>
<evidence type="ECO:0000313" key="6">
    <source>
        <dbReference type="WBParaSite" id="SRAE_1000239200.1"/>
    </source>
</evidence>
<accession>A0A090L348</accession>
<dbReference type="NCBIfam" id="TIGR00030">
    <property type="entry name" value="S21p"/>
    <property type="match status" value="1"/>
</dbReference>
<evidence type="ECO:0000256" key="2">
    <source>
        <dbReference type="ARBA" id="ARBA00022980"/>
    </source>
</evidence>
<dbReference type="GeneID" id="36376502"/>
<dbReference type="GO" id="GO:1990904">
    <property type="term" value="C:ribonucleoprotein complex"/>
    <property type="evidence" value="ECO:0007669"/>
    <property type="project" value="UniProtKB-KW"/>
</dbReference>
<dbReference type="InterPro" id="IPR001911">
    <property type="entry name" value="Ribosomal_bS21"/>
</dbReference>
<dbReference type="OMA" id="MRHAQFL"/>
<evidence type="ECO:0000313" key="7">
    <source>
        <dbReference type="WormBase" id="SRAE_1000239200"/>
    </source>
</evidence>
<dbReference type="WormBase" id="SRAE_1000239200">
    <property type="protein sequence ID" value="SRP05600"/>
    <property type="gene ID" value="WBGene00259007"/>
</dbReference>
<dbReference type="Proteomes" id="UP000035682">
    <property type="component" value="Unplaced"/>
</dbReference>
<dbReference type="RefSeq" id="XP_024503338.1">
    <property type="nucleotide sequence ID" value="XM_024649463.1"/>
</dbReference>
<dbReference type="GO" id="GO:0003735">
    <property type="term" value="F:structural constituent of ribosome"/>
    <property type="evidence" value="ECO:0007669"/>
    <property type="project" value="InterPro"/>
</dbReference>
<dbReference type="GO" id="GO:0006412">
    <property type="term" value="P:translation"/>
    <property type="evidence" value="ECO:0007669"/>
    <property type="project" value="InterPro"/>
</dbReference>
<comment type="similarity">
    <text evidence="1">Belongs to the bacterial ribosomal protein bS21 family.</text>
</comment>
<dbReference type="AlphaFoldDB" id="A0A090L348"/>
<protein>
    <submittedName>
        <fullName evidence="4 6">28S ribosomal protein S21, mitochondrial</fullName>
    </submittedName>
</protein>
<dbReference type="STRING" id="34506.A0A090L348"/>
<organism evidence="4">
    <name type="scientific">Strongyloides ratti</name>
    <name type="common">Parasitic roundworm</name>
    <dbReference type="NCBI Taxonomy" id="34506"/>
    <lineage>
        <taxon>Eukaryota</taxon>
        <taxon>Metazoa</taxon>
        <taxon>Ecdysozoa</taxon>
        <taxon>Nematoda</taxon>
        <taxon>Chromadorea</taxon>
        <taxon>Rhabditida</taxon>
        <taxon>Tylenchina</taxon>
        <taxon>Panagrolaimomorpha</taxon>
        <taxon>Strongyloidoidea</taxon>
        <taxon>Strongyloididae</taxon>
        <taxon>Strongyloides</taxon>
    </lineage>
</organism>
<keyword evidence="5" id="KW-1185">Reference proteome</keyword>
<dbReference type="WBParaSite" id="SRAE_1000239200.1">
    <property type="protein sequence ID" value="SRAE_1000239200.1"/>
    <property type="gene ID" value="WBGene00259007"/>
</dbReference>
<keyword evidence="3" id="KW-0687">Ribonucleoprotein</keyword>
<evidence type="ECO:0000313" key="4">
    <source>
        <dbReference type="EMBL" id="CEF64137.1"/>
    </source>
</evidence>
<evidence type="ECO:0000313" key="5">
    <source>
        <dbReference type="Proteomes" id="UP000035682"/>
    </source>
</evidence>
<reference evidence="6" key="2">
    <citation type="submission" date="2020-12" db="UniProtKB">
        <authorList>
            <consortium name="WormBaseParasite"/>
        </authorList>
    </citation>
    <scope>IDENTIFICATION</scope>
</reference>
<dbReference type="CTD" id="36376502"/>
<gene>
    <name evidence="4 6 7" type="ORF">SRAE_1000239200</name>
</gene>
<dbReference type="Pfam" id="PF01165">
    <property type="entry name" value="Ribosomal_S21"/>
    <property type="match status" value="1"/>
</dbReference>
<proteinExistence type="inferred from homology"/>
<name>A0A090L348_STRRB</name>
<reference evidence="4 5" key="1">
    <citation type="submission" date="2014-09" db="EMBL/GenBank/DDBJ databases">
        <authorList>
            <person name="Martin A.A."/>
        </authorList>
    </citation>
    <scope>NUCLEOTIDE SEQUENCE</scope>
    <source>
        <strain evidence="5">ED321</strain>
        <strain evidence="4">ED321 Heterogonic</strain>
    </source>
</reference>